<feature type="domain" description="Peptidase S8/S53" evidence="9">
    <location>
        <begin position="187"/>
        <end position="453"/>
    </location>
</feature>
<dbReference type="PROSITE" id="PS00137">
    <property type="entry name" value="SUBTILASE_HIS"/>
    <property type="match status" value="1"/>
</dbReference>
<dbReference type="InterPro" id="IPR036852">
    <property type="entry name" value="Peptidase_S8/S53_dom_sf"/>
</dbReference>
<evidence type="ECO:0000256" key="4">
    <source>
        <dbReference type="ARBA" id="ARBA00022825"/>
    </source>
</evidence>
<keyword evidence="4 6" id="KW-0720">Serine protease</keyword>
<feature type="signal peptide" evidence="8">
    <location>
        <begin position="1"/>
        <end position="27"/>
    </location>
</feature>
<dbReference type="PROSITE" id="PS51892">
    <property type="entry name" value="SUBTILASE"/>
    <property type="match status" value="1"/>
</dbReference>
<evidence type="ECO:0000256" key="8">
    <source>
        <dbReference type="SAM" id="SignalP"/>
    </source>
</evidence>
<keyword evidence="3 6" id="KW-0378">Hydrolase</keyword>
<organism evidence="10 11">
    <name type="scientific">Actinokineospora globicatena</name>
    <dbReference type="NCBI Taxonomy" id="103729"/>
    <lineage>
        <taxon>Bacteria</taxon>
        <taxon>Bacillati</taxon>
        <taxon>Actinomycetota</taxon>
        <taxon>Actinomycetes</taxon>
        <taxon>Pseudonocardiales</taxon>
        <taxon>Pseudonocardiaceae</taxon>
        <taxon>Actinokineospora</taxon>
    </lineage>
</organism>
<dbReference type="InterPro" id="IPR023827">
    <property type="entry name" value="Peptidase_S8_Asp-AS"/>
</dbReference>
<evidence type="ECO:0000256" key="6">
    <source>
        <dbReference type="PROSITE-ProRule" id="PRU01240"/>
    </source>
</evidence>
<keyword evidence="8" id="KW-0732">Signal</keyword>
<dbReference type="Proteomes" id="UP001165042">
    <property type="component" value="Unassembled WGS sequence"/>
</dbReference>
<dbReference type="PANTHER" id="PTHR43806">
    <property type="entry name" value="PEPTIDASE S8"/>
    <property type="match status" value="1"/>
</dbReference>
<evidence type="ECO:0000313" key="10">
    <source>
        <dbReference type="EMBL" id="GLW89789.1"/>
    </source>
</evidence>
<keyword evidence="11" id="KW-1185">Reference proteome</keyword>
<evidence type="ECO:0000256" key="2">
    <source>
        <dbReference type="ARBA" id="ARBA00022670"/>
    </source>
</evidence>
<accession>A0A9W6QJK7</accession>
<dbReference type="Gene3D" id="3.40.50.200">
    <property type="entry name" value="Peptidase S8/S53 domain"/>
    <property type="match status" value="1"/>
</dbReference>
<dbReference type="PROSITE" id="PS00138">
    <property type="entry name" value="SUBTILASE_SER"/>
    <property type="match status" value="1"/>
</dbReference>
<dbReference type="PRINTS" id="PR00723">
    <property type="entry name" value="SUBTILISIN"/>
</dbReference>
<feature type="active site" description="Charge relay system" evidence="5 6">
    <location>
        <position position="408"/>
    </location>
</feature>
<dbReference type="InterPro" id="IPR023828">
    <property type="entry name" value="Peptidase_S8_Ser-AS"/>
</dbReference>
<evidence type="ECO:0000256" key="3">
    <source>
        <dbReference type="ARBA" id="ARBA00022801"/>
    </source>
</evidence>
<evidence type="ECO:0000256" key="7">
    <source>
        <dbReference type="RuleBase" id="RU003355"/>
    </source>
</evidence>
<dbReference type="SUPFAM" id="SSF52743">
    <property type="entry name" value="Subtilisin-like"/>
    <property type="match status" value="1"/>
</dbReference>
<comment type="caution">
    <text evidence="10">The sequence shown here is derived from an EMBL/GenBank/DDBJ whole genome shotgun (WGS) entry which is preliminary data.</text>
</comment>
<dbReference type="InterPro" id="IPR022398">
    <property type="entry name" value="Peptidase_S8_His-AS"/>
</dbReference>
<comment type="similarity">
    <text evidence="1 6 7">Belongs to the peptidase S8 family.</text>
</comment>
<evidence type="ECO:0000259" key="9">
    <source>
        <dbReference type="Pfam" id="PF00082"/>
    </source>
</evidence>
<name>A0A9W6QJK7_9PSEU</name>
<dbReference type="InterPro" id="IPR050131">
    <property type="entry name" value="Peptidase_S8_subtilisin-like"/>
</dbReference>
<evidence type="ECO:0000256" key="1">
    <source>
        <dbReference type="ARBA" id="ARBA00011073"/>
    </source>
</evidence>
<feature type="active site" description="Charge relay system" evidence="5 6">
    <location>
        <position position="227"/>
    </location>
</feature>
<evidence type="ECO:0000313" key="11">
    <source>
        <dbReference type="Proteomes" id="UP001165042"/>
    </source>
</evidence>
<dbReference type="GO" id="GO:0006508">
    <property type="term" value="P:proteolysis"/>
    <property type="evidence" value="ECO:0007669"/>
    <property type="project" value="UniProtKB-KW"/>
</dbReference>
<dbReference type="InterPro" id="IPR000209">
    <property type="entry name" value="Peptidase_S8/S53_dom"/>
</dbReference>
<reference evidence="10" key="1">
    <citation type="submission" date="2023-02" db="EMBL/GenBank/DDBJ databases">
        <title>Actinokineospora globicatena NBRC 15670.</title>
        <authorList>
            <person name="Ichikawa N."/>
            <person name="Sato H."/>
            <person name="Tonouchi N."/>
        </authorList>
    </citation>
    <scope>NUCLEOTIDE SEQUENCE</scope>
    <source>
        <strain evidence="10">NBRC 15670</strain>
    </source>
</reference>
<dbReference type="PANTHER" id="PTHR43806:SF65">
    <property type="entry name" value="SERINE PROTEASE APRX"/>
    <property type="match status" value="1"/>
</dbReference>
<dbReference type="Pfam" id="PF00082">
    <property type="entry name" value="Peptidase_S8"/>
    <property type="match status" value="1"/>
</dbReference>
<dbReference type="PROSITE" id="PS00136">
    <property type="entry name" value="SUBTILASE_ASP"/>
    <property type="match status" value="1"/>
</dbReference>
<proteinExistence type="inferred from homology"/>
<sequence length="1054" mass="109001">MRHKSRYRVLACLVAGTLLGTAVQATAASAAAAPQLGGSLTLITGDRLRVLTGPRGELVIHVLPTPGREHVGFLRDGTTLVPSDAQPLVDAGRLDPRLFDLSTLPRDRPAPVIVTDTGPIARTPLPGTGLRALPSVDGAALTPEPGFWNWFTASGASVWLDGVSKPALDVSVPQIGAPTAWENGYTGRGVTVGVLDTGIDGAHPDLAGKVVEANDFTGTGTADLVGHGTHVAGIIAGTGAASSGRYRGVAPDADLISGKVCTAIGCQDSAVIAGLEWIAPKVRVANLSLGGGYSDGTDPVSRAVNTLTARYGTLFVASAGNDRSLGNPDPLASVTTPAAADSALAVGSVTKEDTTSPFSPRQPRKRDYAVKPDIAAPGSDIVSARVPGTPAGDTAPVDEHYAALSGTSFAAPHVSGAAALLAQRRPGWTADRLKSVLVSSAEPTAEVFEQGAGRVDAARAVEQQVSAVGGGVGYGFVPWPRAGRLSKVVTYRNDSDAAADLVLSSDNPVFVPAVDRVSVPAHGTVEVTVYADTAGKAPGRQSGRLTARGDGVVVRTGLTAVLEAESYNVAVTLKGRTGATASTVTKAVNVDTGAAVGVRLVNGTGLARVPKGRYDFQAIEVAASGEVSLVARPGVAVGQDSAVALDATGGRLVSTSVDGARATQVSGELSLVSGQASGERTSALAWFSQSGQKVYLVPTQGEVTDHTFLLAHRAILEAPGSVYHLAFVSKGKIPDGRFTVRPRDLARVDARYYAQGAASKSLRADYALLDAPGVNTGALQVRDTPVPGRRTEYFTTGPTWQHVVAVFPEDTSDSESTVAYRSYRPGQYTTHWNRAPLSPSLGAPEIGFGVARVGDQLSIAVSPLSSGDPDQSTVLPVAATGTTDLSRDGVSLGHSDLPGFGSFTIPDAPGQYTLRTTVDRVVPWSVLGTHADITWTFHEAGAGTTTPPPLLAVRTSAEVDDQGTARPGTYLPLRLTTHRQAGSPTPRITTLRTDYSTNDGRTWRPAPTLHIPTGDGLALLTNPNSPAFVSLRITARDTEGNTVTQTVLRAYQVR</sequence>
<protein>
    <submittedName>
        <fullName evidence="10">Serine protease</fullName>
    </submittedName>
</protein>
<keyword evidence="2 6" id="KW-0645">Protease</keyword>
<dbReference type="EMBL" id="BSSD01000001">
    <property type="protein sequence ID" value="GLW89789.1"/>
    <property type="molecule type" value="Genomic_DNA"/>
</dbReference>
<gene>
    <name evidence="10" type="ORF">Aglo03_06050</name>
</gene>
<feature type="active site" description="Charge relay system" evidence="5 6">
    <location>
        <position position="196"/>
    </location>
</feature>
<feature type="chain" id="PRO_5040752802" evidence="8">
    <location>
        <begin position="28"/>
        <end position="1054"/>
    </location>
</feature>
<dbReference type="AlphaFoldDB" id="A0A9W6QJK7"/>
<dbReference type="GO" id="GO:0004252">
    <property type="term" value="F:serine-type endopeptidase activity"/>
    <property type="evidence" value="ECO:0007669"/>
    <property type="project" value="UniProtKB-UniRule"/>
</dbReference>
<evidence type="ECO:0000256" key="5">
    <source>
        <dbReference type="PIRSR" id="PIRSR615500-1"/>
    </source>
</evidence>
<dbReference type="InterPro" id="IPR015500">
    <property type="entry name" value="Peptidase_S8_subtilisin-rel"/>
</dbReference>